<evidence type="ECO:0000256" key="1">
    <source>
        <dbReference type="ARBA" id="ARBA00004123"/>
    </source>
</evidence>
<organism evidence="6 7">
    <name type="scientific">Metschnikowia bicuspidata var. bicuspidata NRRL YB-4993</name>
    <dbReference type="NCBI Taxonomy" id="869754"/>
    <lineage>
        <taxon>Eukaryota</taxon>
        <taxon>Fungi</taxon>
        <taxon>Dikarya</taxon>
        <taxon>Ascomycota</taxon>
        <taxon>Saccharomycotina</taxon>
        <taxon>Pichiomycetes</taxon>
        <taxon>Metschnikowiaceae</taxon>
        <taxon>Metschnikowia</taxon>
    </lineage>
</organism>
<evidence type="ECO:0000256" key="3">
    <source>
        <dbReference type="ARBA" id="ARBA00022552"/>
    </source>
</evidence>
<dbReference type="GO" id="GO:0030688">
    <property type="term" value="C:preribosome, small subunit precursor"/>
    <property type="evidence" value="ECO:0007669"/>
    <property type="project" value="InterPro"/>
</dbReference>
<evidence type="ECO:0000256" key="2">
    <source>
        <dbReference type="ARBA" id="ARBA00006374"/>
    </source>
</evidence>
<reference evidence="6 7" key="1">
    <citation type="submission" date="2016-05" db="EMBL/GenBank/DDBJ databases">
        <title>Comparative genomics of biotechnologically important yeasts.</title>
        <authorList>
            <consortium name="DOE Joint Genome Institute"/>
            <person name="Riley R."/>
            <person name="Haridas S."/>
            <person name="Wolfe K.H."/>
            <person name="Lopes M.R."/>
            <person name="Hittinger C.T."/>
            <person name="Goker M."/>
            <person name="Salamov A."/>
            <person name="Wisecaver J."/>
            <person name="Long T.M."/>
            <person name="Aerts A.L."/>
            <person name="Barry K."/>
            <person name="Choi C."/>
            <person name="Clum A."/>
            <person name="Coughlan A.Y."/>
            <person name="Deshpande S."/>
            <person name="Douglass A.P."/>
            <person name="Hanson S.J."/>
            <person name="Klenk H.-P."/>
            <person name="LaButti K."/>
            <person name="Lapidus A."/>
            <person name="Lindquist E."/>
            <person name="Lipzen A."/>
            <person name="Meier-kolthoff J.P."/>
            <person name="Ohm R.A."/>
            <person name="Otillar R.P."/>
            <person name="Pangilinan J."/>
            <person name="Peng Y."/>
            <person name="Rokas A."/>
            <person name="Rosa C.A."/>
            <person name="Scheuner C."/>
            <person name="Sibirny A.A."/>
            <person name="Slot J.C."/>
            <person name="Stielow J.B."/>
            <person name="Sun H."/>
            <person name="Kurtzman C.P."/>
            <person name="Blackwell M."/>
            <person name="Grigoriev I.V."/>
            <person name="Jeffries T.W."/>
        </authorList>
    </citation>
    <scope>NUCLEOTIDE SEQUENCE [LARGE SCALE GENOMIC DNA]</scope>
    <source>
        <strain evidence="6 7">NRRL YB-4993</strain>
    </source>
</reference>
<proteinExistence type="inferred from homology"/>
<name>A0A1A0HF68_9ASCO</name>
<dbReference type="GO" id="GO:0006364">
    <property type="term" value="P:rRNA processing"/>
    <property type="evidence" value="ECO:0007669"/>
    <property type="project" value="UniProtKB-KW"/>
</dbReference>
<evidence type="ECO:0000313" key="6">
    <source>
        <dbReference type="EMBL" id="OBA22779.1"/>
    </source>
</evidence>
<comment type="subcellular location">
    <subcellularLocation>
        <location evidence="1">Nucleus</location>
    </subcellularLocation>
</comment>
<dbReference type="GO" id="GO:0005634">
    <property type="term" value="C:nucleus"/>
    <property type="evidence" value="ECO:0007669"/>
    <property type="project" value="UniProtKB-SubCell"/>
</dbReference>
<dbReference type="STRING" id="869754.A0A1A0HF68"/>
<dbReference type="InterPro" id="IPR010301">
    <property type="entry name" value="RRP1"/>
</dbReference>
<feature type="compositionally biased region" description="Acidic residues" evidence="5">
    <location>
        <begin position="183"/>
        <end position="201"/>
    </location>
</feature>
<dbReference type="GeneID" id="30028365"/>
<dbReference type="Pfam" id="PF05997">
    <property type="entry name" value="Nop52"/>
    <property type="match status" value="1"/>
</dbReference>
<keyword evidence="4" id="KW-0539">Nucleus</keyword>
<gene>
    <name evidence="6" type="ORF">METBIDRAFT_29364</name>
</gene>
<accession>A0A1A0HF68</accession>
<evidence type="ECO:0000313" key="7">
    <source>
        <dbReference type="Proteomes" id="UP000092555"/>
    </source>
</evidence>
<feature type="region of interest" description="Disordered" evidence="5">
    <location>
        <begin position="183"/>
        <end position="225"/>
    </location>
</feature>
<dbReference type="AlphaFoldDB" id="A0A1A0HF68"/>
<protein>
    <submittedName>
        <fullName evidence="6">Nucleolar</fullName>
    </submittedName>
</protein>
<feature type="compositionally biased region" description="Low complexity" evidence="5">
    <location>
        <begin position="203"/>
        <end position="214"/>
    </location>
</feature>
<keyword evidence="7" id="KW-1185">Reference proteome</keyword>
<dbReference type="PANTHER" id="PTHR13026">
    <property type="entry name" value="NNP-1 PROTEIN NOVEL NUCLEAR PROTEIN 1 NOP52"/>
    <property type="match status" value="1"/>
</dbReference>
<keyword evidence="3" id="KW-0698">rRNA processing</keyword>
<evidence type="ECO:0000256" key="4">
    <source>
        <dbReference type="ARBA" id="ARBA00023242"/>
    </source>
</evidence>
<dbReference type="Proteomes" id="UP000092555">
    <property type="component" value="Unassembled WGS sequence"/>
</dbReference>
<dbReference type="GO" id="GO:0030687">
    <property type="term" value="C:preribosome, large subunit precursor"/>
    <property type="evidence" value="ECO:0007669"/>
    <property type="project" value="EnsemblFungi"/>
</dbReference>
<sequence>MAKETSAFVRKLAHNDPAIRKSAFAALTKYLQSPSGQKLRFHDLEKLWKGLYYSMWFCDKPIPQQNLAGDLGELFAKTVPQNKLADFHRAFWAVLMREWHSIDKWRLDKFLMLVRRAVRNSFFRLAEHQWPQLEVSQFLAVLEEYPLSNNVKFPQSLAYHVCDIYLDEIEYVIFKDFRDYSEENDDDEESESEDESGDDAELPAKSTPKAPKPSLGEKETEARKADIIAQTPVSLLLGPFEKLASGAKNKAMRSKVKEEILEDSRVLKWTGAEPASSDSEDEWTGF</sequence>
<feature type="compositionally biased region" description="Basic and acidic residues" evidence="5">
    <location>
        <begin position="215"/>
        <end position="225"/>
    </location>
</feature>
<evidence type="ECO:0000256" key="5">
    <source>
        <dbReference type="SAM" id="MobiDB-lite"/>
    </source>
</evidence>
<dbReference type="EMBL" id="LXTC01000001">
    <property type="protein sequence ID" value="OBA22779.1"/>
    <property type="molecule type" value="Genomic_DNA"/>
</dbReference>
<comment type="caution">
    <text evidence="6">The sequence shown here is derived from an EMBL/GenBank/DDBJ whole genome shotgun (WGS) entry which is preliminary data.</text>
</comment>
<comment type="similarity">
    <text evidence="2">Belongs to the RRP1 family.</text>
</comment>
<dbReference type="PANTHER" id="PTHR13026:SF0">
    <property type="entry name" value="RIBOSOMAL RNA PROCESSING 1B"/>
    <property type="match status" value="1"/>
</dbReference>
<dbReference type="OrthoDB" id="2019504at2759"/>
<dbReference type="RefSeq" id="XP_018713260.1">
    <property type="nucleotide sequence ID" value="XM_018855389.1"/>
</dbReference>